<dbReference type="STRING" id="2025994.A0A2T3A1N7"/>
<evidence type="ECO:0000313" key="5">
    <source>
        <dbReference type="Proteomes" id="UP000241462"/>
    </source>
</evidence>
<dbReference type="Pfam" id="PF07690">
    <property type="entry name" value="MFS_1"/>
    <property type="match status" value="1"/>
</dbReference>
<organism evidence="4 5">
    <name type="scientific">Coniella lustricola</name>
    <dbReference type="NCBI Taxonomy" id="2025994"/>
    <lineage>
        <taxon>Eukaryota</taxon>
        <taxon>Fungi</taxon>
        <taxon>Dikarya</taxon>
        <taxon>Ascomycota</taxon>
        <taxon>Pezizomycotina</taxon>
        <taxon>Sordariomycetes</taxon>
        <taxon>Sordariomycetidae</taxon>
        <taxon>Diaporthales</taxon>
        <taxon>Schizoparmaceae</taxon>
        <taxon>Coniella</taxon>
    </lineage>
</organism>
<feature type="transmembrane region" description="Helical" evidence="3">
    <location>
        <begin position="424"/>
        <end position="444"/>
    </location>
</feature>
<evidence type="ECO:0000256" key="1">
    <source>
        <dbReference type="ARBA" id="ARBA00004141"/>
    </source>
</evidence>
<dbReference type="GO" id="GO:0022857">
    <property type="term" value="F:transmembrane transporter activity"/>
    <property type="evidence" value="ECO:0007669"/>
    <property type="project" value="InterPro"/>
</dbReference>
<evidence type="ECO:0000256" key="2">
    <source>
        <dbReference type="SAM" id="MobiDB-lite"/>
    </source>
</evidence>
<evidence type="ECO:0000313" key="4">
    <source>
        <dbReference type="EMBL" id="PSR81249.1"/>
    </source>
</evidence>
<dbReference type="Gene3D" id="1.20.1250.20">
    <property type="entry name" value="MFS general substrate transporter like domains"/>
    <property type="match status" value="1"/>
</dbReference>
<dbReference type="GO" id="GO:0000329">
    <property type="term" value="C:fungal-type vacuole membrane"/>
    <property type="evidence" value="ECO:0007669"/>
    <property type="project" value="TreeGrafter"/>
</dbReference>
<feature type="transmembrane region" description="Helical" evidence="3">
    <location>
        <begin position="205"/>
        <end position="226"/>
    </location>
</feature>
<feature type="transmembrane region" description="Helical" evidence="3">
    <location>
        <begin position="490"/>
        <end position="509"/>
    </location>
</feature>
<dbReference type="OrthoDB" id="330047at2759"/>
<feature type="transmembrane region" description="Helical" evidence="3">
    <location>
        <begin position="515"/>
        <end position="533"/>
    </location>
</feature>
<accession>A0A2T3A1N7</accession>
<keyword evidence="3" id="KW-1133">Transmembrane helix</keyword>
<dbReference type="EMBL" id="KZ678507">
    <property type="protein sequence ID" value="PSR81249.1"/>
    <property type="molecule type" value="Genomic_DNA"/>
</dbReference>
<feature type="transmembrane region" description="Helical" evidence="3">
    <location>
        <begin position="301"/>
        <end position="322"/>
    </location>
</feature>
<feature type="region of interest" description="Disordered" evidence="2">
    <location>
        <begin position="640"/>
        <end position="665"/>
    </location>
</feature>
<protein>
    <submittedName>
        <fullName evidence="4">Major facilitator superfamily domain-containing protein</fullName>
    </submittedName>
</protein>
<feature type="transmembrane region" description="Helical" evidence="3">
    <location>
        <begin position="587"/>
        <end position="607"/>
    </location>
</feature>
<feature type="transmembrane region" description="Helical" evidence="3">
    <location>
        <begin position="464"/>
        <end position="483"/>
    </location>
</feature>
<dbReference type="InterPro" id="IPR011701">
    <property type="entry name" value="MFS"/>
</dbReference>
<reference evidence="4 5" key="1">
    <citation type="journal article" date="2018" name="Mycol. Prog.">
        <title>Coniella lustricola, a new species from submerged detritus.</title>
        <authorList>
            <person name="Raudabaugh D.B."/>
            <person name="Iturriaga T."/>
            <person name="Carver A."/>
            <person name="Mondo S."/>
            <person name="Pangilinan J."/>
            <person name="Lipzen A."/>
            <person name="He G."/>
            <person name="Amirebrahimi M."/>
            <person name="Grigoriev I.V."/>
            <person name="Miller A.N."/>
        </authorList>
    </citation>
    <scope>NUCLEOTIDE SEQUENCE [LARGE SCALE GENOMIC DNA]</scope>
    <source>
        <strain evidence="4 5">B22-T-1</strain>
    </source>
</reference>
<dbReference type="InterPro" id="IPR052599">
    <property type="entry name" value="SLC43A_AATransporter"/>
</dbReference>
<dbReference type="AlphaFoldDB" id="A0A2T3A1N7"/>
<proteinExistence type="predicted"/>
<dbReference type="Proteomes" id="UP000241462">
    <property type="component" value="Unassembled WGS sequence"/>
</dbReference>
<evidence type="ECO:0000256" key="3">
    <source>
        <dbReference type="SAM" id="Phobius"/>
    </source>
</evidence>
<dbReference type="PANTHER" id="PTHR20772:SF4">
    <property type="entry name" value="HYPOTHETICAL AMINO ACID TRANSPORTER (EUROFUNG)"/>
    <property type="match status" value="1"/>
</dbReference>
<keyword evidence="3" id="KW-0812">Transmembrane</keyword>
<dbReference type="InParanoid" id="A0A2T3A1N7"/>
<feature type="transmembrane region" description="Helical" evidence="3">
    <location>
        <begin position="115"/>
        <end position="135"/>
    </location>
</feature>
<dbReference type="PANTHER" id="PTHR20772">
    <property type="entry name" value="PROTEIN FMP42"/>
    <property type="match status" value="1"/>
</dbReference>
<name>A0A2T3A1N7_9PEZI</name>
<feature type="transmembrane region" description="Helical" evidence="3">
    <location>
        <begin position="178"/>
        <end position="198"/>
    </location>
</feature>
<comment type="subcellular location">
    <subcellularLocation>
        <location evidence="1">Membrane</location>
        <topology evidence="1">Multi-pass membrane protein</topology>
    </subcellularLocation>
</comment>
<feature type="transmembrane region" description="Helical" evidence="3">
    <location>
        <begin position="268"/>
        <end position="289"/>
    </location>
</feature>
<feature type="transmembrane region" description="Helical" evidence="3">
    <location>
        <begin position="545"/>
        <end position="567"/>
    </location>
</feature>
<gene>
    <name evidence="4" type="ORF">BD289DRAFT_44101</name>
</gene>
<feature type="transmembrane region" description="Helical" evidence="3">
    <location>
        <begin position="238"/>
        <end position="256"/>
    </location>
</feature>
<sequence length="665" mass="72084">MSLAQRRTHLDGIEPFSDSVLETTILQGDSTADGSTDFYDIDSERRASTISDSHRAGIVGIPVEDGKEVWQELSYDAFHAPRGPEEVLHYEPFPPEIGDSVAAYEVSTARRIAQIGFAVVACVLASGIVCGFAALKPILISEGVYSSLCPPDWAEFKTTGEKGESKIPCPEQDMRLNLFYITASITLNISTVLAGYMLDHYGRRACYLSSAAILLLGSGCMSFAFWLGERMTWFDGYIAGNVLLGLGGNFLFVSSYQLSNAFPRHAGLVVALVTGAFDASAAVFLFYRLAYEATNRQFKPATFFIIFGLTIPALILIAEITLMPKSGYNTKREYQAAIAAAQDPSQDLRSSDQDLYRNKPQELRRARERRASIRETQLERIETVTGTAEERREERKAARERQATSGVYGILQTQSVARQMATPWFWLLLLMTIAQMTRMNYFIATVRAQYRYMLGGSDALAERVNAVFDVALPVAGVVTTPFIGVLLNEVPVWGTLAVLTALIVALGALNCVSGSLGAGYATVVMFVLFRPLYYSAVSDYATKVFGFATFGRIYGTIICVSGIGQFIQPALDTLTHGPLHNNPVPLNLAFGISGSVLCAALTLFVYAKTRENGERTEELVASLEAEQAGADERVGLLTGEIVGRGGGGDDDDDGSSGQAGGYGGT</sequence>
<keyword evidence="5" id="KW-1185">Reference proteome</keyword>
<dbReference type="InterPro" id="IPR036259">
    <property type="entry name" value="MFS_trans_sf"/>
</dbReference>
<dbReference type="SUPFAM" id="SSF103473">
    <property type="entry name" value="MFS general substrate transporter"/>
    <property type="match status" value="1"/>
</dbReference>
<keyword evidence="3" id="KW-0472">Membrane</keyword>